<gene>
    <name evidence="2" type="ORF">BLS_007087</name>
    <name evidence="1" type="ORF">EG328_000701</name>
</gene>
<comment type="caution">
    <text evidence="1">The sequence shown here is derived from an EMBL/GenBank/DDBJ whole genome shotgun (WGS) entry which is preliminary data.</text>
</comment>
<reference evidence="1 3" key="1">
    <citation type="submission" date="2018-12" db="EMBL/GenBank/DDBJ databases">
        <title>Venturia inaequalis Genome Resource.</title>
        <authorList>
            <person name="Lichtner F.J."/>
        </authorList>
    </citation>
    <scope>NUCLEOTIDE SEQUENCE [LARGE SCALE GENOMIC DNA]</scope>
    <source>
        <strain evidence="1 3">120213</strain>
        <strain evidence="2">Bline_iso_100314</strain>
    </source>
</reference>
<proteinExistence type="predicted"/>
<name>A0A8H3Z1J1_VENIN</name>
<dbReference type="EMBL" id="WNWQ01000054">
    <property type="protein sequence ID" value="KAE9981691.1"/>
    <property type="molecule type" value="Genomic_DNA"/>
</dbReference>
<dbReference type="AlphaFoldDB" id="A0A8H3Z1J1"/>
<dbReference type="Proteomes" id="UP000433883">
    <property type="component" value="Unassembled WGS sequence"/>
</dbReference>
<protein>
    <submittedName>
        <fullName evidence="1">Uncharacterized protein</fullName>
    </submittedName>
</protein>
<dbReference type="EMBL" id="WNWS01000113">
    <property type="protein sequence ID" value="KAE9979763.1"/>
    <property type="molecule type" value="Genomic_DNA"/>
</dbReference>
<organism evidence="1 3">
    <name type="scientific">Venturia inaequalis</name>
    <name type="common">Apple scab fungus</name>
    <dbReference type="NCBI Taxonomy" id="5025"/>
    <lineage>
        <taxon>Eukaryota</taxon>
        <taxon>Fungi</taxon>
        <taxon>Dikarya</taxon>
        <taxon>Ascomycota</taxon>
        <taxon>Pezizomycotina</taxon>
        <taxon>Dothideomycetes</taxon>
        <taxon>Pleosporomycetidae</taxon>
        <taxon>Venturiales</taxon>
        <taxon>Venturiaceae</taxon>
        <taxon>Venturia</taxon>
    </lineage>
</organism>
<evidence type="ECO:0000313" key="3">
    <source>
        <dbReference type="Proteomes" id="UP000447873"/>
    </source>
</evidence>
<accession>A0A8H3Z1J1</accession>
<sequence length="158" mass="17715">MAFTRILLDDNFALGKRRRDDFDDGAVAHSRSLSRIGKPSMTIKTGGFASGLPGTSLPSPPLDHEDHRIFNLVSCQRHDTPPPAKTRRKTVPVKLAESSSSVLTPITIPMRKTDLERYRDCDMCEKRACTKCSVEQGEEFDSFCLECINKEEDHEMDG</sequence>
<evidence type="ECO:0000313" key="2">
    <source>
        <dbReference type="EMBL" id="KAE9981691.1"/>
    </source>
</evidence>
<dbReference type="Proteomes" id="UP000447873">
    <property type="component" value="Unassembled WGS sequence"/>
</dbReference>
<evidence type="ECO:0000313" key="1">
    <source>
        <dbReference type="EMBL" id="KAE9979763.1"/>
    </source>
</evidence>